<dbReference type="Pfam" id="PF01047">
    <property type="entry name" value="MarR"/>
    <property type="match status" value="1"/>
</dbReference>
<keyword evidence="2" id="KW-0238">DNA-binding</keyword>
<protein>
    <submittedName>
        <fullName evidence="5">MarR family winged helix-turn-helix transcriptional regulator</fullName>
    </submittedName>
</protein>
<name>A0ABW3HR97_9BACL</name>
<dbReference type="PROSITE" id="PS50995">
    <property type="entry name" value="HTH_MARR_2"/>
    <property type="match status" value="1"/>
</dbReference>
<sequence>MNEKLFSQFEMSFWQLSRNMGYVWNEIFEKRLPGSQSYILYVLEQGGPKRMSELADSICLTPGAVTVASDKLMNQGFIERIRDEADRRIVHVKITEKGEEALKEMRSEGKDVMRQVFYHLSEPELECLVDVFEEANHNLKRIRKGNV</sequence>
<comment type="caution">
    <text evidence="5">The sequence shown here is derived from an EMBL/GenBank/DDBJ whole genome shotgun (WGS) entry which is preliminary data.</text>
</comment>
<keyword evidence="3" id="KW-0804">Transcription</keyword>
<dbReference type="PANTHER" id="PTHR42756">
    <property type="entry name" value="TRANSCRIPTIONAL REGULATOR, MARR"/>
    <property type="match status" value="1"/>
</dbReference>
<evidence type="ECO:0000313" key="6">
    <source>
        <dbReference type="Proteomes" id="UP001596989"/>
    </source>
</evidence>
<evidence type="ECO:0000256" key="3">
    <source>
        <dbReference type="ARBA" id="ARBA00023163"/>
    </source>
</evidence>
<dbReference type="InterPro" id="IPR036388">
    <property type="entry name" value="WH-like_DNA-bd_sf"/>
</dbReference>
<dbReference type="SUPFAM" id="SSF46785">
    <property type="entry name" value="Winged helix' DNA-binding domain"/>
    <property type="match status" value="1"/>
</dbReference>
<feature type="domain" description="HTH marR-type" evidence="4">
    <location>
        <begin position="2"/>
        <end position="137"/>
    </location>
</feature>
<reference evidence="6" key="1">
    <citation type="journal article" date="2019" name="Int. J. Syst. Evol. Microbiol.">
        <title>The Global Catalogue of Microorganisms (GCM) 10K type strain sequencing project: providing services to taxonomists for standard genome sequencing and annotation.</title>
        <authorList>
            <consortium name="The Broad Institute Genomics Platform"/>
            <consortium name="The Broad Institute Genome Sequencing Center for Infectious Disease"/>
            <person name="Wu L."/>
            <person name="Ma J."/>
        </authorList>
    </citation>
    <scope>NUCLEOTIDE SEQUENCE [LARGE SCALE GENOMIC DNA]</scope>
    <source>
        <strain evidence="6">CCUG 59129</strain>
    </source>
</reference>
<dbReference type="InterPro" id="IPR036390">
    <property type="entry name" value="WH_DNA-bd_sf"/>
</dbReference>
<gene>
    <name evidence="5" type="ORF">ACFQ2I_11515</name>
</gene>
<keyword evidence="6" id="KW-1185">Reference proteome</keyword>
<accession>A0ABW3HR97</accession>
<dbReference type="PRINTS" id="PR00598">
    <property type="entry name" value="HTHMARR"/>
</dbReference>
<proteinExistence type="predicted"/>
<dbReference type="Proteomes" id="UP001596989">
    <property type="component" value="Unassembled WGS sequence"/>
</dbReference>
<evidence type="ECO:0000256" key="1">
    <source>
        <dbReference type="ARBA" id="ARBA00023015"/>
    </source>
</evidence>
<dbReference type="PANTHER" id="PTHR42756:SF1">
    <property type="entry name" value="TRANSCRIPTIONAL REPRESSOR OF EMRAB OPERON"/>
    <property type="match status" value="1"/>
</dbReference>
<evidence type="ECO:0000313" key="5">
    <source>
        <dbReference type="EMBL" id="MFD0960023.1"/>
    </source>
</evidence>
<organism evidence="5 6">
    <name type="scientific">Paenibacillus chungangensis</name>
    <dbReference type="NCBI Taxonomy" id="696535"/>
    <lineage>
        <taxon>Bacteria</taxon>
        <taxon>Bacillati</taxon>
        <taxon>Bacillota</taxon>
        <taxon>Bacilli</taxon>
        <taxon>Bacillales</taxon>
        <taxon>Paenibacillaceae</taxon>
        <taxon>Paenibacillus</taxon>
    </lineage>
</organism>
<dbReference type="SMART" id="SM00347">
    <property type="entry name" value="HTH_MARR"/>
    <property type="match status" value="1"/>
</dbReference>
<evidence type="ECO:0000256" key="2">
    <source>
        <dbReference type="ARBA" id="ARBA00023125"/>
    </source>
</evidence>
<dbReference type="RefSeq" id="WP_377564344.1">
    <property type="nucleotide sequence ID" value="NZ_JBHTJZ010000012.1"/>
</dbReference>
<keyword evidence="1" id="KW-0805">Transcription regulation</keyword>
<evidence type="ECO:0000259" key="4">
    <source>
        <dbReference type="PROSITE" id="PS50995"/>
    </source>
</evidence>
<dbReference type="Gene3D" id="1.10.10.10">
    <property type="entry name" value="Winged helix-like DNA-binding domain superfamily/Winged helix DNA-binding domain"/>
    <property type="match status" value="1"/>
</dbReference>
<dbReference type="InterPro" id="IPR000835">
    <property type="entry name" value="HTH_MarR-typ"/>
</dbReference>
<dbReference type="EMBL" id="JBHTJZ010000012">
    <property type="protein sequence ID" value="MFD0960023.1"/>
    <property type="molecule type" value="Genomic_DNA"/>
</dbReference>